<sequence>MMHGAHGMKPLPTCTPHCLQTMDRSRLVACSLPPPLDQTASHQPTTGNQHQDLSLTDPKESKQASISCRLLFSLLQRNTVPLVSPKRKPHHIPTAEWRHPYRLVI</sequence>
<accession>A0A0A8YT75</accession>
<evidence type="ECO:0000256" key="1">
    <source>
        <dbReference type="SAM" id="MobiDB-lite"/>
    </source>
</evidence>
<name>A0A0A8YT75_ARUDO</name>
<evidence type="ECO:0000313" key="2">
    <source>
        <dbReference type="EMBL" id="JAD30269.1"/>
    </source>
</evidence>
<reference evidence="2" key="1">
    <citation type="submission" date="2014-09" db="EMBL/GenBank/DDBJ databases">
        <authorList>
            <person name="Magalhaes I.L.F."/>
            <person name="Oliveira U."/>
            <person name="Santos F.R."/>
            <person name="Vidigal T.H.D.A."/>
            <person name="Brescovit A.D."/>
            <person name="Santos A.J."/>
        </authorList>
    </citation>
    <scope>NUCLEOTIDE SEQUENCE</scope>
    <source>
        <tissue evidence="2">Shoot tissue taken approximately 20 cm above the soil surface</tissue>
    </source>
</reference>
<dbReference type="EMBL" id="GBRH01267626">
    <property type="protein sequence ID" value="JAD30269.1"/>
    <property type="molecule type" value="Transcribed_RNA"/>
</dbReference>
<feature type="compositionally biased region" description="Polar residues" evidence="1">
    <location>
        <begin position="38"/>
        <end position="54"/>
    </location>
</feature>
<proteinExistence type="predicted"/>
<reference evidence="2" key="2">
    <citation type="journal article" date="2015" name="Data Brief">
        <title>Shoot transcriptome of the giant reed, Arundo donax.</title>
        <authorList>
            <person name="Barrero R.A."/>
            <person name="Guerrero F.D."/>
            <person name="Moolhuijzen P."/>
            <person name="Goolsby J.A."/>
            <person name="Tidwell J."/>
            <person name="Bellgard S.E."/>
            <person name="Bellgard M.I."/>
        </authorList>
    </citation>
    <scope>NUCLEOTIDE SEQUENCE</scope>
    <source>
        <tissue evidence="2">Shoot tissue taken approximately 20 cm above the soil surface</tissue>
    </source>
</reference>
<feature type="region of interest" description="Disordered" evidence="1">
    <location>
        <begin position="31"/>
        <end position="61"/>
    </location>
</feature>
<dbReference type="AlphaFoldDB" id="A0A0A8YT75"/>
<organism evidence="2">
    <name type="scientific">Arundo donax</name>
    <name type="common">Giant reed</name>
    <name type="synonym">Donax arundinaceus</name>
    <dbReference type="NCBI Taxonomy" id="35708"/>
    <lineage>
        <taxon>Eukaryota</taxon>
        <taxon>Viridiplantae</taxon>
        <taxon>Streptophyta</taxon>
        <taxon>Embryophyta</taxon>
        <taxon>Tracheophyta</taxon>
        <taxon>Spermatophyta</taxon>
        <taxon>Magnoliopsida</taxon>
        <taxon>Liliopsida</taxon>
        <taxon>Poales</taxon>
        <taxon>Poaceae</taxon>
        <taxon>PACMAD clade</taxon>
        <taxon>Arundinoideae</taxon>
        <taxon>Arundineae</taxon>
        <taxon>Arundo</taxon>
    </lineage>
</organism>
<protein>
    <submittedName>
        <fullName evidence="2">Uncharacterized protein</fullName>
    </submittedName>
</protein>